<dbReference type="EMBL" id="BAABKQ010000001">
    <property type="protein sequence ID" value="GAA4808172.1"/>
    <property type="molecule type" value="Genomic_DNA"/>
</dbReference>
<evidence type="ECO:0000313" key="10">
    <source>
        <dbReference type="Proteomes" id="UP001500839"/>
    </source>
</evidence>
<sequence>MTAREPAGAVTDTHPDHLSPRTFLRRVDSAVSTLNPGYFALTMATGIVSVAIRIHGLDLLAQTMAVICGVSWALLTALTVIRIARHRRAIRNDFQDPRRGFGYFTFTAASGVLGTVLLVEDQRALGIAMLVITAVSWFLLGYIVPWTAVLHPSHRPTLPGANGTWFIWVVGGQSLAVLAATLEPTVTAFRDELGILAVFSWAVGCVLYAGVALLVAARLMLYPLGPEDAVPAYWISMGATAITVLAGSKVVLIGDHAAPMVRAARELAAGTSVIFWVFGTWLIPVLLAAGYWRHVVHRLPLRYDATLWSIIFPLGMYSVASYFLGSEPVDDLPLVQTIAEVEAWVALAAWTAVFLSMCVHLFRTLILGRIVPPQPERPYIIPEEPDPAA</sequence>
<feature type="transmembrane region" description="Helical" evidence="8">
    <location>
        <begin position="194"/>
        <end position="221"/>
    </location>
</feature>
<keyword evidence="4" id="KW-1003">Cell membrane</keyword>
<gene>
    <name evidence="9" type="ORF">GCM10023353_09790</name>
</gene>
<evidence type="ECO:0000256" key="8">
    <source>
        <dbReference type="SAM" id="Phobius"/>
    </source>
</evidence>
<evidence type="ECO:0000256" key="3">
    <source>
        <dbReference type="ARBA" id="ARBA00022448"/>
    </source>
</evidence>
<keyword evidence="6 8" id="KW-1133">Transmembrane helix</keyword>
<evidence type="ECO:0000256" key="1">
    <source>
        <dbReference type="ARBA" id="ARBA00004651"/>
    </source>
</evidence>
<dbReference type="PANTHER" id="PTHR31686">
    <property type="match status" value="1"/>
</dbReference>
<evidence type="ECO:0000256" key="2">
    <source>
        <dbReference type="ARBA" id="ARBA00008566"/>
    </source>
</evidence>
<evidence type="ECO:0000313" key="9">
    <source>
        <dbReference type="EMBL" id="GAA4808172.1"/>
    </source>
</evidence>
<feature type="transmembrane region" description="Helical" evidence="8">
    <location>
        <begin position="305"/>
        <end position="324"/>
    </location>
</feature>
<protein>
    <submittedName>
        <fullName evidence="9">Tellurite resistance/C4-dicarboxylate transporter family protein</fullName>
    </submittedName>
</protein>
<organism evidence="9 10">
    <name type="scientific">Tomitella cavernea</name>
    <dbReference type="NCBI Taxonomy" id="1387982"/>
    <lineage>
        <taxon>Bacteria</taxon>
        <taxon>Bacillati</taxon>
        <taxon>Actinomycetota</taxon>
        <taxon>Actinomycetes</taxon>
        <taxon>Mycobacteriales</taxon>
        <taxon>Tomitella</taxon>
    </lineage>
</organism>
<dbReference type="Proteomes" id="UP001500839">
    <property type="component" value="Unassembled WGS sequence"/>
</dbReference>
<feature type="transmembrane region" description="Helical" evidence="8">
    <location>
        <begin position="101"/>
        <end position="119"/>
    </location>
</feature>
<feature type="transmembrane region" description="Helical" evidence="8">
    <location>
        <begin position="233"/>
        <end position="253"/>
    </location>
</feature>
<keyword evidence="5 8" id="KW-0812">Transmembrane</keyword>
<keyword evidence="10" id="KW-1185">Reference proteome</keyword>
<dbReference type="PANTHER" id="PTHR31686:SF1">
    <property type="entry name" value="SULFITE EFFLUX PUMP SSU1"/>
    <property type="match status" value="1"/>
</dbReference>
<accession>A0ABP9CFS9</accession>
<dbReference type="CDD" id="cd09319">
    <property type="entry name" value="TDT_like_1"/>
    <property type="match status" value="1"/>
</dbReference>
<feature type="transmembrane region" description="Helical" evidence="8">
    <location>
        <begin position="344"/>
        <end position="362"/>
    </location>
</feature>
<dbReference type="InterPro" id="IPR004695">
    <property type="entry name" value="SLAC1/Mae1/Ssu1/TehA"/>
</dbReference>
<keyword evidence="7 8" id="KW-0472">Membrane</keyword>
<evidence type="ECO:0000256" key="6">
    <source>
        <dbReference type="ARBA" id="ARBA00022989"/>
    </source>
</evidence>
<feature type="transmembrane region" description="Helical" evidence="8">
    <location>
        <begin position="165"/>
        <end position="182"/>
    </location>
</feature>
<name>A0ABP9CFS9_9ACTN</name>
<dbReference type="Gene3D" id="1.50.10.150">
    <property type="entry name" value="Voltage-dependent anion channel"/>
    <property type="match status" value="1"/>
</dbReference>
<comment type="similarity">
    <text evidence="2">Belongs to the tellurite-resistance/dicarboxylate transporter (TDT) family.</text>
</comment>
<dbReference type="InterPro" id="IPR051629">
    <property type="entry name" value="Sulfite_efflux_TDT"/>
</dbReference>
<dbReference type="InterPro" id="IPR038665">
    <property type="entry name" value="Voltage-dep_anion_channel_sf"/>
</dbReference>
<comment type="caution">
    <text evidence="9">The sequence shown here is derived from an EMBL/GenBank/DDBJ whole genome shotgun (WGS) entry which is preliminary data.</text>
</comment>
<feature type="transmembrane region" description="Helical" evidence="8">
    <location>
        <begin position="60"/>
        <end position="81"/>
    </location>
</feature>
<evidence type="ECO:0000256" key="5">
    <source>
        <dbReference type="ARBA" id="ARBA00022692"/>
    </source>
</evidence>
<comment type="subcellular location">
    <subcellularLocation>
        <location evidence="1">Cell membrane</location>
        <topology evidence="1">Multi-pass membrane protein</topology>
    </subcellularLocation>
</comment>
<keyword evidence="3" id="KW-0813">Transport</keyword>
<feature type="transmembrane region" description="Helical" evidence="8">
    <location>
        <begin position="273"/>
        <end position="293"/>
    </location>
</feature>
<reference evidence="10" key="1">
    <citation type="journal article" date="2019" name="Int. J. Syst. Evol. Microbiol.">
        <title>The Global Catalogue of Microorganisms (GCM) 10K type strain sequencing project: providing services to taxonomists for standard genome sequencing and annotation.</title>
        <authorList>
            <consortium name="The Broad Institute Genomics Platform"/>
            <consortium name="The Broad Institute Genome Sequencing Center for Infectious Disease"/>
            <person name="Wu L."/>
            <person name="Ma J."/>
        </authorList>
    </citation>
    <scope>NUCLEOTIDE SEQUENCE [LARGE SCALE GENOMIC DNA]</scope>
    <source>
        <strain evidence="10">JCM 18542</strain>
    </source>
</reference>
<feature type="transmembrane region" description="Helical" evidence="8">
    <location>
        <begin position="125"/>
        <end position="144"/>
    </location>
</feature>
<evidence type="ECO:0000256" key="7">
    <source>
        <dbReference type="ARBA" id="ARBA00023136"/>
    </source>
</evidence>
<feature type="transmembrane region" description="Helical" evidence="8">
    <location>
        <begin position="34"/>
        <end position="54"/>
    </location>
</feature>
<evidence type="ECO:0000256" key="4">
    <source>
        <dbReference type="ARBA" id="ARBA00022475"/>
    </source>
</evidence>
<proteinExistence type="inferred from homology"/>
<dbReference type="Pfam" id="PF03595">
    <property type="entry name" value="SLAC1"/>
    <property type="match status" value="1"/>
</dbReference>